<dbReference type="EMBL" id="RRYP01029738">
    <property type="protein sequence ID" value="TNV71690.1"/>
    <property type="molecule type" value="Genomic_DNA"/>
</dbReference>
<dbReference type="AlphaFoldDB" id="A0A8J8SUZ7"/>
<proteinExistence type="predicted"/>
<dbReference type="Proteomes" id="UP000785679">
    <property type="component" value="Unassembled WGS sequence"/>
</dbReference>
<keyword evidence="2" id="KW-1185">Reference proteome</keyword>
<accession>A0A8J8SUZ7</accession>
<protein>
    <submittedName>
        <fullName evidence="1">Uncharacterized protein</fullName>
    </submittedName>
</protein>
<evidence type="ECO:0000313" key="1">
    <source>
        <dbReference type="EMBL" id="TNV71690.1"/>
    </source>
</evidence>
<organism evidence="1 2">
    <name type="scientific">Halteria grandinella</name>
    <dbReference type="NCBI Taxonomy" id="5974"/>
    <lineage>
        <taxon>Eukaryota</taxon>
        <taxon>Sar</taxon>
        <taxon>Alveolata</taxon>
        <taxon>Ciliophora</taxon>
        <taxon>Intramacronucleata</taxon>
        <taxon>Spirotrichea</taxon>
        <taxon>Stichotrichia</taxon>
        <taxon>Sporadotrichida</taxon>
        <taxon>Halteriidae</taxon>
        <taxon>Halteria</taxon>
    </lineage>
</organism>
<sequence length="159" mass="18268">MQIRDMDHQVIAGVIIHISNFHHRSRMKVSVGWLGNCKSLKSSGCILLIKYLNILPVGKHNIISSVPVHVRNSYSFIGFRHWKGDDRIQCSGGILVKDSVKRGWRFNSYNNIIFPVLIKISDVNRANIFKITCVRISHGRIQRAVCILQIYQNRMIIDT</sequence>
<name>A0A8J8SUZ7_HALGN</name>
<gene>
    <name evidence="1" type="ORF">FGO68_gene9124</name>
</gene>
<comment type="caution">
    <text evidence="1">The sequence shown here is derived from an EMBL/GenBank/DDBJ whole genome shotgun (WGS) entry which is preliminary data.</text>
</comment>
<evidence type="ECO:0000313" key="2">
    <source>
        <dbReference type="Proteomes" id="UP000785679"/>
    </source>
</evidence>
<reference evidence="1" key="1">
    <citation type="submission" date="2019-06" db="EMBL/GenBank/DDBJ databases">
        <authorList>
            <person name="Zheng W."/>
        </authorList>
    </citation>
    <scope>NUCLEOTIDE SEQUENCE</scope>
    <source>
        <strain evidence="1">QDHG01</strain>
    </source>
</reference>